<accession>A0A505I4V5</accession>
<dbReference type="VEuPathDB" id="FungiDB:An11g05070"/>
<feature type="transmembrane region" description="Helical" evidence="1">
    <location>
        <begin position="70"/>
        <end position="88"/>
    </location>
</feature>
<evidence type="ECO:0000313" key="3">
    <source>
        <dbReference type="Proteomes" id="UP000197666"/>
    </source>
</evidence>
<protein>
    <submittedName>
        <fullName evidence="2">Fungal specific transcription factor domain family protein</fullName>
    </submittedName>
</protein>
<dbReference type="EMBL" id="NKJJ02000002">
    <property type="protein sequence ID" value="TPR04632.1"/>
    <property type="molecule type" value="Genomic_DNA"/>
</dbReference>
<name>A0A505I4V5_ASPNG</name>
<dbReference type="Proteomes" id="UP000197666">
    <property type="component" value="Unassembled WGS sequence"/>
</dbReference>
<keyword evidence="1" id="KW-1133">Transmembrane helix</keyword>
<evidence type="ECO:0000256" key="1">
    <source>
        <dbReference type="SAM" id="Phobius"/>
    </source>
</evidence>
<organism evidence="2 3">
    <name type="scientific">Aspergillus niger</name>
    <dbReference type="NCBI Taxonomy" id="5061"/>
    <lineage>
        <taxon>Eukaryota</taxon>
        <taxon>Fungi</taxon>
        <taxon>Dikarya</taxon>
        <taxon>Ascomycota</taxon>
        <taxon>Pezizomycotina</taxon>
        <taxon>Eurotiomycetes</taxon>
        <taxon>Eurotiomycetidae</taxon>
        <taxon>Eurotiales</taxon>
        <taxon>Aspergillaceae</taxon>
        <taxon>Aspergillus</taxon>
        <taxon>Aspergillus subgen. Circumdati</taxon>
    </lineage>
</organism>
<sequence length="106" mass="11992">MSLATEFDKAQILLEADEFVTRYNLHDSRDLIRKGALLSYDPHDYARVDGLSEDEITALQNGNVDRPSRLWLFCVLAGLLYVLLGISLPPDDFSIFWGASSGHFRM</sequence>
<gene>
    <name evidence="2" type="ORF">CAN33_0030705</name>
</gene>
<keyword evidence="1" id="KW-0812">Transmembrane</keyword>
<comment type="caution">
    <text evidence="2">The sequence shown here is derived from an EMBL/GenBank/DDBJ whole genome shotgun (WGS) entry which is preliminary data.</text>
</comment>
<dbReference type="VEuPathDB" id="FungiDB:ATCC64974_90950"/>
<evidence type="ECO:0000313" key="2">
    <source>
        <dbReference type="EMBL" id="TPR04632.1"/>
    </source>
</evidence>
<proteinExistence type="predicted"/>
<keyword evidence="1" id="KW-0472">Membrane</keyword>
<dbReference type="AlphaFoldDB" id="A0A505I4V5"/>
<reference evidence="3" key="1">
    <citation type="submission" date="2018-10" db="EMBL/GenBank/DDBJ databases">
        <title>FDA dAtabase for Regulatory Grade micrObial Sequences (FDA-ARGOS): Supporting development and validation of Infectious Disease Dx tests.</title>
        <authorList>
            <person name="Kerrigan L."/>
            <person name="Tallon L."/>
            <person name="Sadzewicz L."/>
            <person name="Sengamalay N."/>
            <person name="Ott S."/>
            <person name="Godinez A."/>
            <person name="Nagaraj S."/>
            <person name="Vavikolanu K."/>
            <person name="Nadendla S."/>
            <person name="George J."/>
            <person name="Sichtig H."/>
        </authorList>
    </citation>
    <scope>NUCLEOTIDE SEQUENCE [LARGE SCALE GENOMIC DNA]</scope>
    <source>
        <strain evidence="3">FDAARGOS_311</strain>
    </source>
</reference>
<dbReference type="VEuPathDB" id="FungiDB:ASPNIDRAFT2_1147078"/>